<organism evidence="2 3">
    <name type="scientific">Rhodobacter xanthinilyticus</name>
    <dbReference type="NCBI Taxonomy" id="1850250"/>
    <lineage>
        <taxon>Bacteria</taxon>
        <taxon>Pseudomonadati</taxon>
        <taxon>Pseudomonadota</taxon>
        <taxon>Alphaproteobacteria</taxon>
        <taxon>Rhodobacterales</taxon>
        <taxon>Rhodobacter group</taxon>
        <taxon>Rhodobacter</taxon>
    </lineage>
</organism>
<keyword evidence="1" id="KW-0732">Signal</keyword>
<gene>
    <name evidence="2" type="ORF">LPB142_07265</name>
</gene>
<proteinExistence type="predicted"/>
<name>A0A1D9MBA3_9RHOB</name>
<dbReference type="RefSeq" id="WP_071165964.1">
    <property type="nucleotide sequence ID" value="NZ_CP017781.1"/>
</dbReference>
<evidence type="ECO:0000313" key="2">
    <source>
        <dbReference type="EMBL" id="AOZ69146.1"/>
    </source>
</evidence>
<keyword evidence="3" id="KW-1185">Reference proteome</keyword>
<sequence length="169" mass="17475">MFSKMKIVTAAALSAASLLAALPAGAMPTAPMVKDVHVSADVSAIANPEAARYFARIAPDLEAAIEARLVDHLSADLGSRIVIDIDELALSDSFKTVTGIEDAVLAGKVVMTGDPAGVMGGSYQVSVSTRALIPAQDLGKSVVVSTRDEPVYYKALVESFAESVAAQVK</sequence>
<accession>A0A1D9MBA3</accession>
<feature type="chain" id="PRO_5009443475" evidence="1">
    <location>
        <begin position="27"/>
        <end position="169"/>
    </location>
</feature>
<dbReference type="KEGG" id="rhp:LPB142_07265"/>
<dbReference type="AlphaFoldDB" id="A0A1D9MBA3"/>
<reference evidence="2 3" key="1">
    <citation type="submission" date="2016-10" db="EMBL/GenBank/DDBJ databases">
        <title>Rhodobacter sp. LPB0142, isolated from sea water.</title>
        <authorList>
            <person name="Kim E."/>
            <person name="Yi H."/>
        </authorList>
    </citation>
    <scope>NUCLEOTIDE SEQUENCE [LARGE SCALE GENOMIC DNA]</scope>
    <source>
        <strain evidence="2 3">LPB0142</strain>
    </source>
</reference>
<protein>
    <submittedName>
        <fullName evidence="2">Uncharacterized protein</fullName>
    </submittedName>
</protein>
<feature type="signal peptide" evidence="1">
    <location>
        <begin position="1"/>
        <end position="26"/>
    </location>
</feature>
<dbReference type="Proteomes" id="UP000176562">
    <property type="component" value="Chromosome"/>
</dbReference>
<dbReference type="EMBL" id="CP017781">
    <property type="protein sequence ID" value="AOZ69146.1"/>
    <property type="molecule type" value="Genomic_DNA"/>
</dbReference>
<evidence type="ECO:0000256" key="1">
    <source>
        <dbReference type="SAM" id="SignalP"/>
    </source>
</evidence>
<evidence type="ECO:0000313" key="3">
    <source>
        <dbReference type="Proteomes" id="UP000176562"/>
    </source>
</evidence>